<dbReference type="InterPro" id="IPR011010">
    <property type="entry name" value="DNA_brk_join_enz"/>
</dbReference>
<dbReference type="Gene3D" id="1.10.443.10">
    <property type="entry name" value="Intergrase catalytic core"/>
    <property type="match status" value="1"/>
</dbReference>
<dbReference type="GO" id="GO:0006310">
    <property type="term" value="P:DNA recombination"/>
    <property type="evidence" value="ECO:0007669"/>
    <property type="project" value="UniProtKB-KW"/>
</dbReference>
<dbReference type="AlphaFoldDB" id="A0A7W7Q3I9"/>
<comment type="caution">
    <text evidence="3">The sequence shown here is derived from an EMBL/GenBank/DDBJ whole genome shotgun (WGS) entry which is preliminary data.</text>
</comment>
<sequence>MTIAVLTNYHQQRQQRAAAVDVTLPADGYVFSLRIDGRTPGSPQALTCQYHRMVLRLGIHKPRHYSATELIRAGVDIRTVAGQPGSRCGGESPRRAKRLVSPHRNGHPVGGPLQT</sequence>
<dbReference type="GO" id="GO:0003677">
    <property type="term" value="F:DNA binding"/>
    <property type="evidence" value="ECO:0007669"/>
    <property type="project" value="InterPro"/>
</dbReference>
<dbReference type="EMBL" id="JACHJQ010000002">
    <property type="protein sequence ID" value="MBB4906262.1"/>
    <property type="molecule type" value="Genomic_DNA"/>
</dbReference>
<dbReference type="SUPFAM" id="SSF56349">
    <property type="entry name" value="DNA breaking-rejoining enzymes"/>
    <property type="match status" value="1"/>
</dbReference>
<evidence type="ECO:0000313" key="4">
    <source>
        <dbReference type="Proteomes" id="UP000520767"/>
    </source>
</evidence>
<keyword evidence="4" id="KW-1185">Reference proteome</keyword>
<evidence type="ECO:0000256" key="1">
    <source>
        <dbReference type="ARBA" id="ARBA00023172"/>
    </source>
</evidence>
<accession>A0A7W7Q3I9</accession>
<evidence type="ECO:0000313" key="3">
    <source>
        <dbReference type="EMBL" id="MBB4906262.1"/>
    </source>
</evidence>
<keyword evidence="1" id="KW-0233">DNA recombination</keyword>
<dbReference type="InterPro" id="IPR013762">
    <property type="entry name" value="Integrase-like_cat_sf"/>
</dbReference>
<feature type="compositionally biased region" description="Basic residues" evidence="2">
    <location>
        <begin position="95"/>
        <end position="106"/>
    </location>
</feature>
<dbReference type="Proteomes" id="UP000520767">
    <property type="component" value="Unassembled WGS sequence"/>
</dbReference>
<organism evidence="3 4">
    <name type="scientific">Actinophytocola algeriensis</name>
    <dbReference type="NCBI Taxonomy" id="1768010"/>
    <lineage>
        <taxon>Bacteria</taxon>
        <taxon>Bacillati</taxon>
        <taxon>Actinomycetota</taxon>
        <taxon>Actinomycetes</taxon>
        <taxon>Pseudonocardiales</taxon>
        <taxon>Pseudonocardiaceae</taxon>
    </lineage>
</organism>
<protein>
    <submittedName>
        <fullName evidence="3">Integrase</fullName>
    </submittedName>
</protein>
<evidence type="ECO:0000256" key="2">
    <source>
        <dbReference type="SAM" id="MobiDB-lite"/>
    </source>
</evidence>
<proteinExistence type="predicted"/>
<feature type="region of interest" description="Disordered" evidence="2">
    <location>
        <begin position="83"/>
        <end position="115"/>
    </location>
</feature>
<gene>
    <name evidence="3" type="ORF">FHR82_002479</name>
</gene>
<dbReference type="RefSeq" id="WP_184810359.1">
    <property type="nucleotide sequence ID" value="NZ_JACHJQ010000002.1"/>
</dbReference>
<reference evidence="3 4" key="1">
    <citation type="submission" date="2020-08" db="EMBL/GenBank/DDBJ databases">
        <title>Genomic Encyclopedia of Type Strains, Phase III (KMG-III): the genomes of soil and plant-associated and newly described type strains.</title>
        <authorList>
            <person name="Whitman W."/>
        </authorList>
    </citation>
    <scope>NUCLEOTIDE SEQUENCE [LARGE SCALE GENOMIC DNA]</scope>
    <source>
        <strain evidence="3 4">CECT 8960</strain>
    </source>
</reference>
<name>A0A7W7Q3I9_9PSEU</name>
<dbReference type="GO" id="GO:0015074">
    <property type="term" value="P:DNA integration"/>
    <property type="evidence" value="ECO:0007669"/>
    <property type="project" value="InterPro"/>
</dbReference>